<dbReference type="PANTHER" id="PTHR15154:SF2">
    <property type="entry name" value="HAMARTIN"/>
    <property type="match status" value="1"/>
</dbReference>
<organism evidence="3 4">
    <name type="scientific">Phanerochaete carnosa (strain HHB-10118-sp)</name>
    <name type="common">White-rot fungus</name>
    <name type="synonym">Peniophora carnosa</name>
    <dbReference type="NCBI Taxonomy" id="650164"/>
    <lineage>
        <taxon>Eukaryota</taxon>
        <taxon>Fungi</taxon>
        <taxon>Dikarya</taxon>
        <taxon>Basidiomycota</taxon>
        <taxon>Agaricomycotina</taxon>
        <taxon>Agaricomycetes</taxon>
        <taxon>Polyporales</taxon>
        <taxon>Phanerochaetaceae</taxon>
        <taxon>Phanerochaete</taxon>
    </lineage>
</organism>
<dbReference type="InParanoid" id="K5UZJ2"/>
<feature type="coiled-coil region" evidence="1">
    <location>
        <begin position="218"/>
        <end position="304"/>
    </location>
</feature>
<feature type="region of interest" description="Disordered" evidence="2">
    <location>
        <begin position="305"/>
        <end position="330"/>
    </location>
</feature>
<protein>
    <submittedName>
        <fullName evidence="3">Uncharacterized protein</fullName>
    </submittedName>
</protein>
<dbReference type="GeneID" id="18907899"/>
<dbReference type="GO" id="GO:0051726">
    <property type="term" value="P:regulation of cell cycle"/>
    <property type="evidence" value="ECO:0007669"/>
    <property type="project" value="TreeGrafter"/>
</dbReference>
<dbReference type="GO" id="GO:0033596">
    <property type="term" value="C:TSC1-TSC2 complex"/>
    <property type="evidence" value="ECO:0007669"/>
    <property type="project" value="TreeGrafter"/>
</dbReference>
<dbReference type="HOGENOM" id="CLU_725830_0_0_1"/>
<dbReference type="KEGG" id="pco:PHACADRAFT_121237"/>
<dbReference type="EMBL" id="JH930472">
    <property type="protein sequence ID" value="EKM55596.1"/>
    <property type="molecule type" value="Genomic_DNA"/>
</dbReference>
<dbReference type="RefSeq" id="XP_007395918.1">
    <property type="nucleotide sequence ID" value="XM_007395856.1"/>
</dbReference>
<evidence type="ECO:0000256" key="2">
    <source>
        <dbReference type="SAM" id="MobiDB-lite"/>
    </source>
</evidence>
<keyword evidence="4" id="KW-1185">Reference proteome</keyword>
<reference evidence="3 4" key="1">
    <citation type="journal article" date="2012" name="BMC Genomics">
        <title>Comparative genomics of the white-rot fungi, Phanerochaete carnosa and P. chrysosporium, to elucidate the genetic basis of the distinct wood types they colonize.</title>
        <authorList>
            <person name="Suzuki H."/>
            <person name="MacDonald J."/>
            <person name="Syed K."/>
            <person name="Salamov A."/>
            <person name="Hori C."/>
            <person name="Aerts A."/>
            <person name="Henrissat B."/>
            <person name="Wiebenga A."/>
            <person name="vanKuyk P.A."/>
            <person name="Barry K."/>
            <person name="Lindquist E."/>
            <person name="LaButti K."/>
            <person name="Lapidus A."/>
            <person name="Lucas S."/>
            <person name="Coutinho P."/>
            <person name="Gong Y."/>
            <person name="Samejima M."/>
            <person name="Mahadevan R."/>
            <person name="Abou-Zaid M."/>
            <person name="de Vries R.P."/>
            <person name="Igarashi K."/>
            <person name="Yadav J.S."/>
            <person name="Grigoriev I.V."/>
            <person name="Master E.R."/>
        </authorList>
    </citation>
    <scope>NUCLEOTIDE SEQUENCE [LARGE SCALE GENOMIC DNA]</scope>
    <source>
        <strain evidence="3 4">HHB-10118-sp</strain>
    </source>
</reference>
<feature type="compositionally biased region" description="Low complexity" evidence="2">
    <location>
        <begin position="306"/>
        <end position="322"/>
    </location>
</feature>
<accession>K5UZJ2</accession>
<dbReference type="STRING" id="650164.K5UZJ2"/>
<dbReference type="AlphaFoldDB" id="K5UZJ2"/>
<name>K5UZJ2_PHACS</name>
<dbReference type="PANTHER" id="PTHR15154">
    <property type="entry name" value="HAMARTIN"/>
    <property type="match status" value="1"/>
</dbReference>
<dbReference type="GO" id="GO:0032007">
    <property type="term" value="P:negative regulation of TOR signaling"/>
    <property type="evidence" value="ECO:0007669"/>
    <property type="project" value="TreeGrafter"/>
</dbReference>
<dbReference type="Proteomes" id="UP000008370">
    <property type="component" value="Unassembled WGS sequence"/>
</dbReference>
<feature type="coiled-coil region" evidence="1">
    <location>
        <begin position="331"/>
        <end position="358"/>
    </location>
</feature>
<gene>
    <name evidence="3" type="ORF">PHACADRAFT_121237</name>
</gene>
<dbReference type="InterPro" id="IPR007483">
    <property type="entry name" value="Hamartin"/>
</dbReference>
<feature type="coiled-coil region" evidence="1">
    <location>
        <begin position="113"/>
        <end position="179"/>
    </location>
</feature>
<sequence>MISTSIALKSSLDIEVIDTPNEAGWAATLLDHQSRARSRSLSRKSIASISVKSYSPDGQRTHEQEGVPSHVAVAIAGLQREILMLRSELNFELWMARENVKHIGRLYQDRVVSRTAEVERQGLHNRLREYKAEVYRLQKEVKEQKEQALKVKNQYADWNRKLQDRIKEFRNEKSSWQTEASAMRAAHKETQDSFAAQSKLLSEANHKVFELKTDIKANQHKVDRLHDYERQIEQLIKLQRLWEADVLKLNSQTEFLSECASTYKKMELRVANYQQVQEELEEKIRRQQQEIESLEARLSVTHKQLAASRKAASKSSSPAAHSEWTQQAATNKRLRDENSVLYDENEELKAMIEMLKAQVSGRTGLVSDPRASPFIGPTLSI</sequence>
<evidence type="ECO:0000256" key="1">
    <source>
        <dbReference type="SAM" id="Coils"/>
    </source>
</evidence>
<evidence type="ECO:0000313" key="4">
    <source>
        <dbReference type="Proteomes" id="UP000008370"/>
    </source>
</evidence>
<proteinExistence type="predicted"/>
<dbReference type="OrthoDB" id="28737at2759"/>
<keyword evidence="1" id="KW-0175">Coiled coil</keyword>
<evidence type="ECO:0000313" key="3">
    <source>
        <dbReference type="EMBL" id="EKM55596.1"/>
    </source>
</evidence>